<dbReference type="AlphaFoldDB" id="A0A5N7IUZ9"/>
<dbReference type="SUPFAM" id="SSF46785">
    <property type="entry name" value="Winged helix' DNA-binding domain"/>
    <property type="match status" value="1"/>
</dbReference>
<evidence type="ECO:0000313" key="7">
    <source>
        <dbReference type="Proteomes" id="UP000342249"/>
    </source>
</evidence>
<organism evidence="6 7">
    <name type="scientific">Clostridium estertheticum</name>
    <dbReference type="NCBI Taxonomy" id="238834"/>
    <lineage>
        <taxon>Bacteria</taxon>
        <taxon>Bacillati</taxon>
        <taxon>Bacillota</taxon>
        <taxon>Clostridia</taxon>
        <taxon>Eubacteriales</taxon>
        <taxon>Clostridiaceae</taxon>
        <taxon>Clostridium</taxon>
    </lineage>
</organism>
<comment type="similarity">
    <text evidence="1">Belongs to the LysR transcriptional regulatory family.</text>
</comment>
<keyword evidence="3" id="KW-0238">DNA-binding</keyword>
<dbReference type="RefSeq" id="WP_152753890.1">
    <property type="nucleotide sequence ID" value="NZ_SPSE01000054.1"/>
</dbReference>
<feature type="domain" description="HTH lysR-type" evidence="5">
    <location>
        <begin position="1"/>
        <end position="58"/>
    </location>
</feature>
<evidence type="ECO:0000256" key="1">
    <source>
        <dbReference type="ARBA" id="ARBA00009437"/>
    </source>
</evidence>
<dbReference type="Pfam" id="PF00126">
    <property type="entry name" value="HTH_1"/>
    <property type="match status" value="1"/>
</dbReference>
<dbReference type="GO" id="GO:0000976">
    <property type="term" value="F:transcription cis-regulatory region binding"/>
    <property type="evidence" value="ECO:0007669"/>
    <property type="project" value="TreeGrafter"/>
</dbReference>
<dbReference type="EMBL" id="SPSF01000055">
    <property type="protein sequence ID" value="MPQ64737.1"/>
    <property type="molecule type" value="Genomic_DNA"/>
</dbReference>
<proteinExistence type="inferred from homology"/>
<dbReference type="Gene3D" id="1.10.10.10">
    <property type="entry name" value="Winged helix-like DNA-binding domain superfamily/Winged helix DNA-binding domain"/>
    <property type="match status" value="1"/>
</dbReference>
<reference evidence="6 7" key="1">
    <citation type="journal article" date="2019" name="Lett. Appl. Microbiol.">
        <title>A case of 'blown pack' spoilage of vacuum-packaged pork likely associated with Clostridium estertheticum in Canada.</title>
        <authorList>
            <person name="Zhang P."/>
            <person name="Ward P."/>
            <person name="McMullen L.M."/>
            <person name="Yang X."/>
        </authorList>
    </citation>
    <scope>NUCLEOTIDE SEQUENCE [LARGE SCALE GENOMIC DNA]</scope>
    <source>
        <strain evidence="6 7">MA19</strain>
    </source>
</reference>
<dbReference type="GO" id="GO:0003700">
    <property type="term" value="F:DNA-binding transcription factor activity"/>
    <property type="evidence" value="ECO:0007669"/>
    <property type="project" value="InterPro"/>
</dbReference>
<dbReference type="PANTHER" id="PTHR30126:SF93">
    <property type="entry name" value="HTH LYSR-TYPE DOMAIN-CONTAINING PROTEIN"/>
    <property type="match status" value="1"/>
</dbReference>
<sequence>MEINDLVIFTKVAEVGSISKAAEQLGYVQPNITGRLKILESELKKPLFRRTNKGVDLLHAGEILFDYATKILNLMDESKEKILNLNPLLKIYPS</sequence>
<dbReference type="InterPro" id="IPR000847">
    <property type="entry name" value="LysR_HTH_N"/>
</dbReference>
<dbReference type="PRINTS" id="PR00039">
    <property type="entry name" value="HTHLYSR"/>
</dbReference>
<keyword evidence="2" id="KW-0805">Transcription regulation</keyword>
<comment type="caution">
    <text evidence="6">The sequence shown here is derived from an EMBL/GenBank/DDBJ whole genome shotgun (WGS) entry which is preliminary data.</text>
</comment>
<evidence type="ECO:0000256" key="3">
    <source>
        <dbReference type="ARBA" id="ARBA00023125"/>
    </source>
</evidence>
<protein>
    <submittedName>
        <fullName evidence="6">LysR family transcriptional regulator</fullName>
    </submittedName>
</protein>
<gene>
    <name evidence="6" type="ORF">E4V82_21940</name>
</gene>
<evidence type="ECO:0000259" key="5">
    <source>
        <dbReference type="PROSITE" id="PS50931"/>
    </source>
</evidence>
<accession>A0A5N7IUZ9</accession>
<dbReference type="InterPro" id="IPR036388">
    <property type="entry name" value="WH-like_DNA-bd_sf"/>
</dbReference>
<dbReference type="PANTHER" id="PTHR30126">
    <property type="entry name" value="HTH-TYPE TRANSCRIPTIONAL REGULATOR"/>
    <property type="match status" value="1"/>
</dbReference>
<dbReference type="Proteomes" id="UP000342249">
    <property type="component" value="Unassembled WGS sequence"/>
</dbReference>
<keyword evidence="4" id="KW-0804">Transcription</keyword>
<dbReference type="InterPro" id="IPR036390">
    <property type="entry name" value="WH_DNA-bd_sf"/>
</dbReference>
<evidence type="ECO:0000313" key="6">
    <source>
        <dbReference type="EMBL" id="MPQ64737.1"/>
    </source>
</evidence>
<dbReference type="PROSITE" id="PS50931">
    <property type="entry name" value="HTH_LYSR"/>
    <property type="match status" value="1"/>
</dbReference>
<name>A0A5N7IUZ9_9CLOT</name>
<evidence type="ECO:0000256" key="2">
    <source>
        <dbReference type="ARBA" id="ARBA00023015"/>
    </source>
</evidence>
<evidence type="ECO:0000256" key="4">
    <source>
        <dbReference type="ARBA" id="ARBA00023163"/>
    </source>
</evidence>
<dbReference type="FunFam" id="1.10.10.10:FF:000001">
    <property type="entry name" value="LysR family transcriptional regulator"/>
    <property type="match status" value="1"/>
</dbReference>